<accession>A0A642UK88</accession>
<protein>
    <recommendedName>
        <fullName evidence="3">Signal recognition particle receptor subunit beta</fullName>
    </recommendedName>
</protein>
<evidence type="ECO:0000313" key="12">
    <source>
        <dbReference type="EMBL" id="KAA8897009.1"/>
    </source>
</evidence>
<keyword evidence="9 11" id="KW-0472">Membrane</keyword>
<keyword evidence="10" id="KW-0675">Receptor</keyword>
<evidence type="ECO:0000256" key="6">
    <source>
        <dbReference type="ARBA" id="ARBA00022824"/>
    </source>
</evidence>
<sequence length="268" mass="30271">MDQIQLILATVLLGLVVLVAVWYVISMTGRKASVSRPTYLILGITNSGKTSLFARWNDVASDDAGEKWEEPIVTVSSMEANYGQIRLPFSKPSIQKSFQLIDYPGHLKYFDLLQKLILNEITLQRVKGVVFVVDSSQFKDSSHTVAKYLFNLLSVTERLHNGVDFLFAVNKTDLFDSTPVVRVRQMLEDDINSLIQNELTAIDKNNLDDNDDPVGTETLREFWLSVVGSKAGKFTFDKLEGNMDFVPGSVVKGKLEMWENWLDERVVN</sequence>
<dbReference type="InterPro" id="IPR019009">
    <property type="entry name" value="SRP_receptor_beta_su"/>
</dbReference>
<reference evidence="12 13" key="1">
    <citation type="submission" date="2019-07" db="EMBL/GenBank/DDBJ databases">
        <title>Genome assembly of two rare yeast pathogens: Diutina rugosa and Trichomonascus ciferrii.</title>
        <authorList>
            <person name="Mixao V."/>
            <person name="Saus E."/>
            <person name="Hansen A."/>
            <person name="Lass-Flor C."/>
            <person name="Gabaldon T."/>
        </authorList>
    </citation>
    <scope>NUCLEOTIDE SEQUENCE [LARGE SCALE GENOMIC DNA]</scope>
    <source>
        <strain evidence="12 13">CBS 613</strain>
    </source>
</reference>
<dbReference type="GO" id="GO:0005525">
    <property type="term" value="F:GTP binding"/>
    <property type="evidence" value="ECO:0007669"/>
    <property type="project" value="UniProtKB-KW"/>
</dbReference>
<comment type="similarity">
    <text evidence="2">Belongs to the SRP receptor beta subunit family.</text>
</comment>
<keyword evidence="6" id="KW-0256">Endoplasmic reticulum</keyword>
<evidence type="ECO:0000256" key="2">
    <source>
        <dbReference type="ARBA" id="ARBA00005619"/>
    </source>
</evidence>
<dbReference type="VEuPathDB" id="FungiDB:DIURU_005522"/>
<comment type="subcellular location">
    <subcellularLocation>
        <location evidence="1">Endoplasmic reticulum membrane</location>
        <topology evidence="1">Single-pass membrane protein</topology>
    </subcellularLocation>
</comment>
<dbReference type="Proteomes" id="UP000449547">
    <property type="component" value="Unassembled WGS sequence"/>
</dbReference>
<evidence type="ECO:0000256" key="7">
    <source>
        <dbReference type="ARBA" id="ARBA00022989"/>
    </source>
</evidence>
<evidence type="ECO:0000256" key="8">
    <source>
        <dbReference type="ARBA" id="ARBA00023134"/>
    </source>
</evidence>
<dbReference type="Pfam" id="PF09439">
    <property type="entry name" value="SRPRB"/>
    <property type="match status" value="1"/>
</dbReference>
<gene>
    <name evidence="12" type="ORF">DIURU_005522</name>
</gene>
<evidence type="ECO:0000256" key="11">
    <source>
        <dbReference type="SAM" id="Phobius"/>
    </source>
</evidence>
<dbReference type="GeneID" id="54784173"/>
<proteinExistence type="inferred from homology"/>
<dbReference type="Gene3D" id="3.40.50.300">
    <property type="entry name" value="P-loop containing nucleotide triphosphate hydrolases"/>
    <property type="match status" value="1"/>
</dbReference>
<dbReference type="SUPFAM" id="SSF52540">
    <property type="entry name" value="P-loop containing nucleoside triphosphate hydrolases"/>
    <property type="match status" value="1"/>
</dbReference>
<dbReference type="EMBL" id="SWFT01000161">
    <property type="protein sequence ID" value="KAA8897009.1"/>
    <property type="molecule type" value="Genomic_DNA"/>
</dbReference>
<dbReference type="AlphaFoldDB" id="A0A642UK88"/>
<evidence type="ECO:0000256" key="5">
    <source>
        <dbReference type="ARBA" id="ARBA00022741"/>
    </source>
</evidence>
<evidence type="ECO:0000256" key="1">
    <source>
        <dbReference type="ARBA" id="ARBA00004389"/>
    </source>
</evidence>
<name>A0A642UK88_DIURU</name>
<evidence type="ECO:0000256" key="9">
    <source>
        <dbReference type="ARBA" id="ARBA00023136"/>
    </source>
</evidence>
<organism evidence="12 13">
    <name type="scientific">Diutina rugosa</name>
    <name type="common">Yeast</name>
    <name type="synonym">Candida rugosa</name>
    <dbReference type="NCBI Taxonomy" id="5481"/>
    <lineage>
        <taxon>Eukaryota</taxon>
        <taxon>Fungi</taxon>
        <taxon>Dikarya</taxon>
        <taxon>Ascomycota</taxon>
        <taxon>Saccharomycotina</taxon>
        <taxon>Pichiomycetes</taxon>
        <taxon>Debaryomycetaceae</taxon>
        <taxon>Diutina</taxon>
    </lineage>
</organism>
<dbReference type="OrthoDB" id="41266at2759"/>
<evidence type="ECO:0000256" key="10">
    <source>
        <dbReference type="ARBA" id="ARBA00023170"/>
    </source>
</evidence>
<keyword evidence="13" id="KW-1185">Reference proteome</keyword>
<keyword evidence="5" id="KW-0547">Nucleotide-binding</keyword>
<dbReference type="InterPro" id="IPR027417">
    <property type="entry name" value="P-loop_NTPase"/>
</dbReference>
<dbReference type="GO" id="GO:0005789">
    <property type="term" value="C:endoplasmic reticulum membrane"/>
    <property type="evidence" value="ECO:0007669"/>
    <property type="project" value="UniProtKB-SubCell"/>
</dbReference>
<evidence type="ECO:0000256" key="3">
    <source>
        <dbReference type="ARBA" id="ARBA00020256"/>
    </source>
</evidence>
<comment type="caution">
    <text evidence="12">The sequence shown here is derived from an EMBL/GenBank/DDBJ whole genome shotgun (WGS) entry which is preliminary data.</text>
</comment>
<evidence type="ECO:0000256" key="4">
    <source>
        <dbReference type="ARBA" id="ARBA00022692"/>
    </source>
</evidence>
<dbReference type="RefSeq" id="XP_034009751.1">
    <property type="nucleotide sequence ID" value="XM_034158514.1"/>
</dbReference>
<keyword evidence="7 11" id="KW-1133">Transmembrane helix</keyword>
<dbReference type="OMA" id="CWIDERA"/>
<feature type="transmembrane region" description="Helical" evidence="11">
    <location>
        <begin position="6"/>
        <end position="25"/>
    </location>
</feature>
<keyword evidence="4 11" id="KW-0812">Transmembrane</keyword>
<evidence type="ECO:0000313" key="13">
    <source>
        <dbReference type="Proteomes" id="UP000449547"/>
    </source>
</evidence>
<keyword evidence="8" id="KW-0342">GTP-binding</keyword>